<dbReference type="OrthoDB" id="6614653at2759"/>
<gene>
    <name evidence="3" type="ORF">OE88DRAFT_1667832</name>
</gene>
<protein>
    <submittedName>
        <fullName evidence="3">Uncharacterized protein</fullName>
    </submittedName>
</protein>
<evidence type="ECO:0000256" key="1">
    <source>
        <dbReference type="ARBA" id="ARBA00001954"/>
    </source>
</evidence>
<evidence type="ECO:0000256" key="2">
    <source>
        <dbReference type="SAM" id="MobiDB-lite"/>
    </source>
</evidence>
<accession>A0A5C3MMF5</accession>
<reference evidence="3 4" key="1">
    <citation type="journal article" date="2019" name="Nat. Ecol. Evol.">
        <title>Megaphylogeny resolves global patterns of mushroom evolution.</title>
        <authorList>
            <person name="Varga T."/>
            <person name="Krizsan K."/>
            <person name="Foldi C."/>
            <person name="Dima B."/>
            <person name="Sanchez-Garcia M."/>
            <person name="Sanchez-Ramirez S."/>
            <person name="Szollosi G.J."/>
            <person name="Szarkandi J.G."/>
            <person name="Papp V."/>
            <person name="Albert L."/>
            <person name="Andreopoulos W."/>
            <person name="Angelini C."/>
            <person name="Antonin V."/>
            <person name="Barry K.W."/>
            <person name="Bougher N.L."/>
            <person name="Buchanan P."/>
            <person name="Buyck B."/>
            <person name="Bense V."/>
            <person name="Catcheside P."/>
            <person name="Chovatia M."/>
            <person name="Cooper J."/>
            <person name="Damon W."/>
            <person name="Desjardin D."/>
            <person name="Finy P."/>
            <person name="Geml J."/>
            <person name="Haridas S."/>
            <person name="Hughes K."/>
            <person name="Justo A."/>
            <person name="Karasinski D."/>
            <person name="Kautmanova I."/>
            <person name="Kiss B."/>
            <person name="Kocsube S."/>
            <person name="Kotiranta H."/>
            <person name="LaButti K.M."/>
            <person name="Lechner B.E."/>
            <person name="Liimatainen K."/>
            <person name="Lipzen A."/>
            <person name="Lukacs Z."/>
            <person name="Mihaltcheva S."/>
            <person name="Morgado L.N."/>
            <person name="Niskanen T."/>
            <person name="Noordeloos M.E."/>
            <person name="Ohm R.A."/>
            <person name="Ortiz-Santana B."/>
            <person name="Ovrebo C."/>
            <person name="Racz N."/>
            <person name="Riley R."/>
            <person name="Savchenko A."/>
            <person name="Shiryaev A."/>
            <person name="Soop K."/>
            <person name="Spirin V."/>
            <person name="Szebenyi C."/>
            <person name="Tomsovsky M."/>
            <person name="Tulloss R.E."/>
            <person name="Uehling J."/>
            <person name="Grigoriev I.V."/>
            <person name="Vagvolgyi C."/>
            <person name="Papp T."/>
            <person name="Martin F.M."/>
            <person name="Miettinen O."/>
            <person name="Hibbett D.S."/>
            <person name="Nagy L.G."/>
        </authorList>
    </citation>
    <scope>NUCLEOTIDE SEQUENCE [LARGE SCALE GENOMIC DNA]</scope>
    <source>
        <strain evidence="3 4">OMC1185</strain>
    </source>
</reference>
<dbReference type="PANTHER" id="PTHR16557">
    <property type="entry name" value="ALKYLATED DNA REPAIR PROTEIN ALKB-RELATED"/>
    <property type="match status" value="1"/>
</dbReference>
<dbReference type="Proteomes" id="UP000305948">
    <property type="component" value="Unassembled WGS sequence"/>
</dbReference>
<proteinExistence type="predicted"/>
<dbReference type="STRING" id="5364.A0A5C3MMF5"/>
<evidence type="ECO:0000313" key="4">
    <source>
        <dbReference type="Proteomes" id="UP000305948"/>
    </source>
</evidence>
<dbReference type="InterPro" id="IPR004574">
    <property type="entry name" value="Alkb"/>
</dbReference>
<feature type="region of interest" description="Disordered" evidence="2">
    <location>
        <begin position="178"/>
        <end position="228"/>
    </location>
</feature>
<name>A0A5C3MMF5_9AGAM</name>
<sequence length="311" mass="35060">MSSTATLTGLHDPTSSEYKKARRRFLRTTKNRDNHVDADWTPFRAAEKKYKARFPPPDLSNVLDLAILDGARQSEVRLGAWVGRHDATEWKEIRISGEGGSSGRKAYILPRIPGLVVLPSYVSHHEQRDLIRWSLRDHVRSPNETNLDTHYILPEAGIWNAFLQSQQTDGVDEIIQPRALSSSTPERSENPEVGPRKLISNDPASPDNFETIATSPKAPASPSSTVSPASASSLIRKLRWANIGWSYHWGSKQYDFSKGKVEVNTTLRGLCQRVVRSIEWADVFGGADQEKEDWGSEDQAWTHWKETYGRN</sequence>
<keyword evidence="4" id="KW-1185">Reference proteome</keyword>
<feature type="region of interest" description="Disordered" evidence="2">
    <location>
        <begin position="1"/>
        <end position="20"/>
    </location>
</feature>
<dbReference type="AlphaFoldDB" id="A0A5C3MMF5"/>
<dbReference type="GO" id="GO:0005737">
    <property type="term" value="C:cytoplasm"/>
    <property type="evidence" value="ECO:0007669"/>
    <property type="project" value="TreeGrafter"/>
</dbReference>
<dbReference type="GO" id="GO:0005634">
    <property type="term" value="C:nucleus"/>
    <property type="evidence" value="ECO:0007669"/>
    <property type="project" value="TreeGrafter"/>
</dbReference>
<organism evidence="3 4">
    <name type="scientific">Heliocybe sulcata</name>
    <dbReference type="NCBI Taxonomy" id="5364"/>
    <lineage>
        <taxon>Eukaryota</taxon>
        <taxon>Fungi</taxon>
        <taxon>Dikarya</taxon>
        <taxon>Basidiomycota</taxon>
        <taxon>Agaricomycotina</taxon>
        <taxon>Agaricomycetes</taxon>
        <taxon>Gloeophyllales</taxon>
        <taxon>Gloeophyllaceae</taxon>
        <taxon>Heliocybe</taxon>
    </lineage>
</organism>
<dbReference type="EMBL" id="ML213530">
    <property type="protein sequence ID" value="TFK46434.1"/>
    <property type="molecule type" value="Genomic_DNA"/>
</dbReference>
<feature type="compositionally biased region" description="Low complexity" evidence="2">
    <location>
        <begin position="213"/>
        <end position="228"/>
    </location>
</feature>
<evidence type="ECO:0000313" key="3">
    <source>
        <dbReference type="EMBL" id="TFK46434.1"/>
    </source>
</evidence>
<dbReference type="PANTHER" id="PTHR16557:SF2">
    <property type="entry name" value="NUCLEIC ACID DIOXYGENASE ALKBH1"/>
    <property type="match status" value="1"/>
</dbReference>
<comment type="cofactor">
    <cofactor evidence="1">
        <name>Fe(2+)</name>
        <dbReference type="ChEBI" id="CHEBI:29033"/>
    </cofactor>
</comment>